<dbReference type="Pfam" id="PF00571">
    <property type="entry name" value="CBS"/>
    <property type="match status" value="2"/>
</dbReference>
<dbReference type="PANTHER" id="PTHR43080:SF2">
    <property type="entry name" value="CBS DOMAIN-CONTAINING PROTEIN"/>
    <property type="match status" value="1"/>
</dbReference>
<proteinExistence type="predicted"/>
<evidence type="ECO:0000313" key="4">
    <source>
        <dbReference type="EMBL" id="SFJ80264.1"/>
    </source>
</evidence>
<evidence type="ECO:0000313" key="5">
    <source>
        <dbReference type="Proteomes" id="UP000183557"/>
    </source>
</evidence>
<reference evidence="5" key="1">
    <citation type="submission" date="2016-10" db="EMBL/GenBank/DDBJ databases">
        <authorList>
            <person name="Varghese N."/>
            <person name="Submissions S."/>
        </authorList>
    </citation>
    <scope>NUCLEOTIDE SEQUENCE [LARGE SCALE GENOMIC DNA]</scope>
    <source>
        <strain evidence="5">CGMCC 1.3704</strain>
    </source>
</reference>
<dbReference type="SUPFAM" id="SSF54631">
    <property type="entry name" value="CBS-domain pair"/>
    <property type="match status" value="1"/>
</dbReference>
<dbReference type="STRING" id="240302.BN982_03083"/>
<gene>
    <name evidence="4" type="ORF">SAMN04487936_104248</name>
</gene>
<dbReference type="PANTHER" id="PTHR43080">
    <property type="entry name" value="CBS DOMAIN-CONTAINING PROTEIN CBSX3, MITOCHONDRIAL"/>
    <property type="match status" value="1"/>
</dbReference>
<dbReference type="InterPro" id="IPR051257">
    <property type="entry name" value="Diverse_CBS-Domain"/>
</dbReference>
<dbReference type="OrthoDB" id="9802114at2"/>
<feature type="domain" description="CBS" evidence="3">
    <location>
        <begin position="8"/>
        <end position="65"/>
    </location>
</feature>
<accession>A0A1I3U9T3</accession>
<dbReference type="PROSITE" id="PS51371">
    <property type="entry name" value="CBS"/>
    <property type="match status" value="2"/>
</dbReference>
<dbReference type="AlphaFoldDB" id="A0A1I3U9T3"/>
<sequence length="140" mass="14985">MTVVNELMSTNLATCNATDDLVTVAKHMKEEDVGFVPLVEGDKYVGVVTDRDIVVKGLAKGSSDNVKASDVMTEKIITGYPDMDAEEAARLMQEHQIKRLLVVENDSIQGVISLGDVGAQGSDDVAGDIVREVSKGYANN</sequence>
<keyword evidence="1 2" id="KW-0129">CBS domain</keyword>
<dbReference type="Gene3D" id="3.10.580.10">
    <property type="entry name" value="CBS-domain"/>
    <property type="match status" value="1"/>
</dbReference>
<dbReference type="Proteomes" id="UP000183557">
    <property type="component" value="Unassembled WGS sequence"/>
</dbReference>
<evidence type="ECO:0000256" key="2">
    <source>
        <dbReference type="PROSITE-ProRule" id="PRU00703"/>
    </source>
</evidence>
<name>A0A1I3U9T3_HALDA</name>
<keyword evidence="5" id="KW-1185">Reference proteome</keyword>
<dbReference type="InterPro" id="IPR046342">
    <property type="entry name" value="CBS_dom_sf"/>
</dbReference>
<dbReference type="CDD" id="cd04622">
    <property type="entry name" value="CBS_pair_HRP1_like"/>
    <property type="match status" value="1"/>
</dbReference>
<feature type="domain" description="CBS" evidence="3">
    <location>
        <begin position="72"/>
        <end position="129"/>
    </location>
</feature>
<dbReference type="SMART" id="SM00116">
    <property type="entry name" value="CBS"/>
    <property type="match status" value="2"/>
</dbReference>
<dbReference type="InterPro" id="IPR000644">
    <property type="entry name" value="CBS_dom"/>
</dbReference>
<evidence type="ECO:0000256" key="1">
    <source>
        <dbReference type="ARBA" id="ARBA00023122"/>
    </source>
</evidence>
<dbReference type="EMBL" id="FOSB01000004">
    <property type="protein sequence ID" value="SFJ80264.1"/>
    <property type="molecule type" value="Genomic_DNA"/>
</dbReference>
<organism evidence="4 5">
    <name type="scientific">Halobacillus dabanensis</name>
    <dbReference type="NCBI Taxonomy" id="240302"/>
    <lineage>
        <taxon>Bacteria</taxon>
        <taxon>Bacillati</taxon>
        <taxon>Bacillota</taxon>
        <taxon>Bacilli</taxon>
        <taxon>Bacillales</taxon>
        <taxon>Bacillaceae</taxon>
        <taxon>Halobacillus</taxon>
    </lineage>
</organism>
<dbReference type="RefSeq" id="WP_075036208.1">
    <property type="nucleotide sequence ID" value="NZ_FOSB01000004.1"/>
</dbReference>
<protein>
    <submittedName>
        <fullName evidence="4">CBS domain-containing protein</fullName>
    </submittedName>
</protein>
<evidence type="ECO:0000259" key="3">
    <source>
        <dbReference type="PROSITE" id="PS51371"/>
    </source>
</evidence>